<keyword evidence="4" id="KW-0012">Acyltransferase</keyword>
<dbReference type="InterPro" id="IPR050179">
    <property type="entry name" value="Trans_hexapeptide_repeat"/>
</dbReference>
<dbReference type="InterPro" id="IPR018357">
    <property type="entry name" value="Hexapep_transf_CS"/>
</dbReference>
<evidence type="ECO:0000256" key="2">
    <source>
        <dbReference type="ARBA" id="ARBA00022679"/>
    </source>
</evidence>
<organism evidence="5 6">
    <name type="scientific">Mesorhizobium jarvisii</name>
    <dbReference type="NCBI Taxonomy" id="1777867"/>
    <lineage>
        <taxon>Bacteria</taxon>
        <taxon>Pseudomonadati</taxon>
        <taxon>Pseudomonadota</taxon>
        <taxon>Alphaproteobacteria</taxon>
        <taxon>Hyphomicrobiales</taxon>
        <taxon>Phyllobacteriaceae</taxon>
        <taxon>Mesorhizobium</taxon>
    </lineage>
</organism>
<dbReference type="CDD" id="cd03358">
    <property type="entry name" value="LbH_WxcM_N_like"/>
    <property type="match status" value="1"/>
</dbReference>
<dbReference type="SUPFAM" id="SSF51161">
    <property type="entry name" value="Trimeric LpxA-like enzymes"/>
    <property type="match status" value="1"/>
</dbReference>
<evidence type="ECO:0000313" key="5">
    <source>
        <dbReference type="EMBL" id="RJT37908.1"/>
    </source>
</evidence>
<dbReference type="GO" id="GO:0016746">
    <property type="term" value="F:acyltransferase activity"/>
    <property type="evidence" value="ECO:0007669"/>
    <property type="project" value="UniProtKB-KW"/>
</dbReference>
<accession>A0A6M7TP85</accession>
<dbReference type="Proteomes" id="UP000275530">
    <property type="component" value="Unassembled WGS sequence"/>
</dbReference>
<comment type="similarity">
    <text evidence="1">Belongs to the transferase hexapeptide repeat family.</text>
</comment>
<protein>
    <submittedName>
        <fullName evidence="5">N-acetyltransferase</fullName>
    </submittedName>
</protein>
<keyword evidence="6" id="KW-1185">Reference proteome</keyword>
<dbReference type="Gene3D" id="2.160.10.10">
    <property type="entry name" value="Hexapeptide repeat proteins"/>
    <property type="match status" value="1"/>
</dbReference>
<sequence>MAMRQGERRVRLPEARLAEGRGAAGGCQSGVLSRLARPVAICPVAMGCRALARMIHALALVETSFVAAGAQVWQFASVIRCAMVGERTSIGPYTKVDGAQIGSDCRIEDHCSINPGTVIGDRVFVGPGVRFCNDLWPSTDKEGFESPTRPTVIVEDDVSIGAGAIILPGVRIGKGALVAAGAVVGKSVAPGVVYRRNDWKALQRPADWPKRRMRYVA</sequence>
<comment type="caution">
    <text evidence="5">The sequence shown here is derived from an EMBL/GenBank/DDBJ whole genome shotgun (WGS) entry which is preliminary data.</text>
</comment>
<evidence type="ECO:0000256" key="3">
    <source>
        <dbReference type="ARBA" id="ARBA00022737"/>
    </source>
</evidence>
<gene>
    <name evidence="5" type="ORF">D3242_01280</name>
</gene>
<dbReference type="InterPro" id="IPR001451">
    <property type="entry name" value="Hexapep"/>
</dbReference>
<dbReference type="AlphaFoldDB" id="A0A6M7TP85"/>
<dbReference type="PANTHER" id="PTHR43300">
    <property type="entry name" value="ACETYLTRANSFERASE"/>
    <property type="match status" value="1"/>
</dbReference>
<dbReference type="InterPro" id="IPR011004">
    <property type="entry name" value="Trimer_LpxA-like_sf"/>
</dbReference>
<keyword evidence="2" id="KW-0808">Transferase</keyword>
<dbReference type="EMBL" id="QZXA01000001">
    <property type="protein sequence ID" value="RJT37908.1"/>
    <property type="molecule type" value="Genomic_DNA"/>
</dbReference>
<evidence type="ECO:0000256" key="4">
    <source>
        <dbReference type="ARBA" id="ARBA00023315"/>
    </source>
</evidence>
<dbReference type="Pfam" id="PF00132">
    <property type="entry name" value="Hexapep"/>
    <property type="match status" value="2"/>
</dbReference>
<evidence type="ECO:0000313" key="6">
    <source>
        <dbReference type="Proteomes" id="UP000275530"/>
    </source>
</evidence>
<name>A0A6M7TP85_9HYPH</name>
<proteinExistence type="inferred from homology"/>
<keyword evidence="3" id="KW-0677">Repeat</keyword>
<dbReference type="PROSITE" id="PS00101">
    <property type="entry name" value="HEXAPEP_TRANSFERASES"/>
    <property type="match status" value="1"/>
</dbReference>
<reference evidence="5 6" key="1">
    <citation type="submission" date="2018-09" db="EMBL/GenBank/DDBJ databases">
        <title>Mesorhizobium carmichaelinearum sp. nov. isolated from Carmichaelinea spp. root nodules in New Zealand.</title>
        <authorList>
            <person name="De Meyer S.E."/>
        </authorList>
    </citation>
    <scope>NUCLEOTIDE SEQUENCE [LARGE SCALE GENOMIC DNA]</scope>
    <source>
        <strain evidence="5 6">LMG 28313</strain>
    </source>
</reference>
<evidence type="ECO:0000256" key="1">
    <source>
        <dbReference type="ARBA" id="ARBA00007274"/>
    </source>
</evidence>